<evidence type="ECO:0000313" key="2">
    <source>
        <dbReference type="WBParaSite" id="TCONS_00003022.p1"/>
    </source>
</evidence>
<organism evidence="1 2">
    <name type="scientific">Strongyloides stercoralis</name>
    <name type="common">Threadworm</name>
    <dbReference type="NCBI Taxonomy" id="6248"/>
    <lineage>
        <taxon>Eukaryota</taxon>
        <taxon>Metazoa</taxon>
        <taxon>Ecdysozoa</taxon>
        <taxon>Nematoda</taxon>
        <taxon>Chromadorea</taxon>
        <taxon>Rhabditida</taxon>
        <taxon>Tylenchina</taxon>
        <taxon>Panagrolaimomorpha</taxon>
        <taxon>Strongyloidoidea</taxon>
        <taxon>Strongyloididae</taxon>
        <taxon>Strongyloides</taxon>
    </lineage>
</organism>
<proteinExistence type="predicted"/>
<keyword evidence="1" id="KW-1185">Reference proteome</keyword>
<accession>A0AAF5CWT5</accession>
<evidence type="ECO:0000313" key="1">
    <source>
        <dbReference type="Proteomes" id="UP000035681"/>
    </source>
</evidence>
<sequence>MNNLISQNKLCTEDAEILLMDYEIQLEAPNPHGPGVIKGTTMCRDEMVNFKSNGKYNRIENVYDFNPNRPQCISYNPNIKEVVLESLLMKCHKKETATVKYIKRYSNNNLYKVNSVFSELKICSIEILTPNSLIPMFITSYIVGSHKQNGEWKMLKKSKIYEIEWGNSFEMNQAVKIKHFGIRGEAKLCDARDAFQVCEKYDFPWKRVKYSLAFGFHHAIKTSLGEKLISTSNKVKQIYCHQKNQAVIKNVSEKYPKYEVNRLNKSLLGHLQFSKVIQIQKIASNISNPLKIINESECEH</sequence>
<protein>
    <submittedName>
        <fullName evidence="2">Uncharacterized protein</fullName>
    </submittedName>
</protein>
<dbReference type="WBParaSite" id="TCONS_00003022.p1">
    <property type="protein sequence ID" value="TCONS_00003022.p1"/>
    <property type="gene ID" value="XLOC_002791"/>
</dbReference>
<dbReference type="Proteomes" id="UP000035681">
    <property type="component" value="Unplaced"/>
</dbReference>
<name>A0AAF5CWT5_STRER</name>
<dbReference type="AlphaFoldDB" id="A0AAF5CWT5"/>
<reference evidence="2" key="1">
    <citation type="submission" date="2024-02" db="UniProtKB">
        <authorList>
            <consortium name="WormBaseParasite"/>
        </authorList>
    </citation>
    <scope>IDENTIFICATION</scope>
</reference>